<evidence type="ECO:0000256" key="1">
    <source>
        <dbReference type="SAM" id="SignalP"/>
    </source>
</evidence>
<dbReference type="OMA" id="LHCLYGD"/>
<evidence type="ECO:0000313" key="3">
    <source>
        <dbReference type="Proteomes" id="UP001652620"/>
    </source>
</evidence>
<dbReference type="AlphaFoldDB" id="A0A034WCW1"/>
<dbReference type="GO" id="GO:0006629">
    <property type="term" value="P:lipid metabolic process"/>
    <property type="evidence" value="ECO:0007669"/>
    <property type="project" value="InterPro"/>
</dbReference>
<dbReference type="InterPro" id="IPR029058">
    <property type="entry name" value="AB_hydrolase_fold"/>
</dbReference>
<dbReference type="Proteomes" id="UP001652620">
    <property type="component" value="Unplaced"/>
</dbReference>
<reference evidence="4" key="2">
    <citation type="submission" date="2022-04" db="UniProtKB">
        <authorList>
            <consortium name="RefSeq"/>
        </authorList>
    </citation>
    <scope>IDENTIFICATION</scope>
    <source>
        <strain evidence="4">Punador</strain>
    </source>
</reference>
<feature type="signal peptide" evidence="1">
    <location>
        <begin position="1"/>
        <end position="21"/>
    </location>
</feature>
<keyword evidence="1" id="KW-0732">Signal</keyword>
<dbReference type="EMBL" id="GAKP01006433">
    <property type="protein sequence ID" value="JAC52519.1"/>
    <property type="molecule type" value="Transcribed_RNA"/>
</dbReference>
<evidence type="ECO:0000313" key="4">
    <source>
        <dbReference type="RefSeq" id="XP_011207799.1"/>
    </source>
</evidence>
<dbReference type="Pfam" id="PF02450">
    <property type="entry name" value="LCAT"/>
    <property type="match status" value="1"/>
</dbReference>
<sequence length="406" mass="46494">MKLVFFWIYVVLFSIKDVVNAGSFFKRSKLLSPVIFVPGDGGSQLEAKLNKSSSLLYCAKKSDWYSLWLNLELLVIPPVYCWVENVKLYYDEITRTTHNTPGVEIRVPGWGDPEVVEWIDPTHNKAGAYFKDIANVLVDLGYERKKNIHGAPYDFRKGPSEHHQFFIDLKKLVEDSYERNSKSPVTFISHSMGSPMTLVFLHQQTTEWRKKYVKRQISLAGAWAGSMKALKVFAMGDDLDSFLLSGKILKEEQITNPSTAWLLPSPLFWRPSEVLVETPSRVYTMSQMKQYFDDIDYSVGWKMRADNMQFTLNFSPPEIELHCLYGDGLDTVERLQYKKDTIIDETPKLIMGKGDGTVNQRSLRACHAWIDRQSANITNVALNGVDHMGVLAHKDVLNYIKNVMQT</sequence>
<organism evidence="2">
    <name type="scientific">Bactrocera dorsalis</name>
    <name type="common">Oriental fruit fly</name>
    <name type="synonym">Dacus dorsalis</name>
    <dbReference type="NCBI Taxonomy" id="27457"/>
    <lineage>
        <taxon>Eukaryota</taxon>
        <taxon>Metazoa</taxon>
        <taxon>Ecdysozoa</taxon>
        <taxon>Arthropoda</taxon>
        <taxon>Hexapoda</taxon>
        <taxon>Insecta</taxon>
        <taxon>Pterygota</taxon>
        <taxon>Neoptera</taxon>
        <taxon>Endopterygota</taxon>
        <taxon>Diptera</taxon>
        <taxon>Brachycera</taxon>
        <taxon>Muscomorpha</taxon>
        <taxon>Tephritoidea</taxon>
        <taxon>Tephritidae</taxon>
        <taxon>Bactrocera</taxon>
        <taxon>Bactrocera</taxon>
    </lineage>
</organism>
<keyword evidence="3" id="KW-1185">Reference proteome</keyword>
<dbReference type="PANTHER" id="PTHR11440">
    <property type="entry name" value="LECITHIN-CHOLESTEROL ACYLTRANSFERASE-RELATED"/>
    <property type="match status" value="1"/>
</dbReference>
<accession>A0A034WCW1</accession>
<evidence type="ECO:0000313" key="2">
    <source>
        <dbReference type="EMBL" id="JAC52519.1"/>
    </source>
</evidence>
<dbReference type="GO" id="GO:0008374">
    <property type="term" value="F:O-acyltransferase activity"/>
    <property type="evidence" value="ECO:0007669"/>
    <property type="project" value="InterPro"/>
</dbReference>
<gene>
    <name evidence="2" type="primary">PAG15</name>
    <name evidence="4" type="synonym">LOC105229308</name>
</gene>
<protein>
    <submittedName>
        <fullName evidence="2 4">group XV phospholipase A2</fullName>
    </submittedName>
</protein>
<dbReference type="SUPFAM" id="SSF53474">
    <property type="entry name" value="alpha/beta-Hydrolases"/>
    <property type="match status" value="1"/>
</dbReference>
<feature type="chain" id="PRO_5044538103" evidence="1">
    <location>
        <begin position="22"/>
        <end position="406"/>
    </location>
</feature>
<dbReference type="OrthoDB" id="190846at2759"/>
<name>A0A034WCW1_BACDO</name>
<proteinExistence type="predicted"/>
<dbReference type="RefSeq" id="XP_011207799.1">
    <property type="nucleotide sequence ID" value="XM_011209497.3"/>
</dbReference>
<dbReference type="KEGG" id="bdr:105229308"/>
<dbReference type="InterPro" id="IPR003386">
    <property type="entry name" value="LACT/PDAT_acylTrfase"/>
</dbReference>
<reference evidence="2" key="1">
    <citation type="journal article" date="2014" name="BMC Genomics">
        <title>Characterizing the developmental transcriptome of the oriental fruit fly, Bactrocera dorsalis (Diptera: Tephritidae) through comparative genomic analysis with Drosophila melanogaster utilizing modENCODE datasets.</title>
        <authorList>
            <person name="Geib S.M."/>
            <person name="Calla B."/>
            <person name="Hall B."/>
            <person name="Hou S."/>
            <person name="Manoukis N.C."/>
        </authorList>
    </citation>
    <scope>NUCLEOTIDE SEQUENCE</scope>
    <source>
        <strain evidence="2">Punador</strain>
    </source>
</reference>
<dbReference type="Gene3D" id="3.40.50.1820">
    <property type="entry name" value="alpha/beta hydrolase"/>
    <property type="match status" value="2"/>
</dbReference>
<dbReference type="GeneID" id="105229308"/>